<dbReference type="EMBL" id="FOVJ01000001">
    <property type="protein sequence ID" value="SFN39595.1"/>
    <property type="molecule type" value="Genomic_DNA"/>
</dbReference>
<sequence length="97" mass="10633">MKTKKSVIAAPVAASVILMSILAGCETRDEQDEVRTVDWYESHDAERAAKLTDCMTNPRMLDATPDCINASRAENNVKANTKWATPDEGVRTEPAIP</sequence>
<evidence type="ECO:0000256" key="2">
    <source>
        <dbReference type="SAM" id="SignalP"/>
    </source>
</evidence>
<dbReference type="InterPro" id="IPR047937">
    <property type="entry name" value="Eex_IncN-like"/>
</dbReference>
<evidence type="ECO:0000313" key="4">
    <source>
        <dbReference type="Proteomes" id="UP000183107"/>
    </source>
</evidence>
<dbReference type="Proteomes" id="UP000183107">
    <property type="component" value="Unassembled WGS sequence"/>
</dbReference>
<dbReference type="OrthoDB" id="6944087at2"/>
<protein>
    <submittedName>
        <fullName evidence="3">Uncharacterized protein</fullName>
    </submittedName>
</protein>
<feature type="region of interest" description="Disordered" evidence="1">
    <location>
        <begin position="78"/>
        <end position="97"/>
    </location>
</feature>
<feature type="chain" id="PRO_5010231520" evidence="2">
    <location>
        <begin position="26"/>
        <end position="97"/>
    </location>
</feature>
<proteinExistence type="predicted"/>
<evidence type="ECO:0000256" key="1">
    <source>
        <dbReference type="SAM" id="MobiDB-lite"/>
    </source>
</evidence>
<evidence type="ECO:0000313" key="3">
    <source>
        <dbReference type="EMBL" id="SFN39595.1"/>
    </source>
</evidence>
<keyword evidence="2" id="KW-0732">Signal</keyword>
<name>A0A1I4YNI5_9PROT</name>
<accession>A0A1I4YNI5</accession>
<dbReference type="PROSITE" id="PS51257">
    <property type="entry name" value="PROKAR_LIPOPROTEIN"/>
    <property type="match status" value="1"/>
</dbReference>
<feature type="signal peptide" evidence="2">
    <location>
        <begin position="1"/>
        <end position="25"/>
    </location>
</feature>
<keyword evidence="4" id="KW-1185">Reference proteome</keyword>
<dbReference type="AlphaFoldDB" id="A0A1I4YNI5"/>
<gene>
    <name evidence="3" type="ORF">SAMN05216386_0795</name>
</gene>
<organism evidence="3 4">
    <name type="scientific">Nitrosospira briensis</name>
    <dbReference type="NCBI Taxonomy" id="35799"/>
    <lineage>
        <taxon>Bacteria</taxon>
        <taxon>Pseudomonadati</taxon>
        <taxon>Pseudomonadota</taxon>
        <taxon>Betaproteobacteria</taxon>
        <taxon>Nitrosomonadales</taxon>
        <taxon>Nitrosomonadaceae</taxon>
        <taxon>Nitrosospira</taxon>
    </lineage>
</organism>
<dbReference type="RefSeq" id="WP_074794871.1">
    <property type="nucleotide sequence ID" value="NZ_FOVJ01000001.1"/>
</dbReference>
<reference evidence="4" key="1">
    <citation type="submission" date="2016-10" db="EMBL/GenBank/DDBJ databases">
        <authorList>
            <person name="Varghese N."/>
        </authorList>
    </citation>
    <scope>NUCLEOTIDE SEQUENCE [LARGE SCALE GENOMIC DNA]</scope>
    <source>
        <strain evidence="4">Nsp8</strain>
    </source>
</reference>
<dbReference type="NCBIfam" id="NF033894">
    <property type="entry name" value="Eex_IncN"/>
    <property type="match status" value="1"/>
</dbReference>